<feature type="region of interest" description="Disordered" evidence="1">
    <location>
        <begin position="1"/>
        <end position="23"/>
    </location>
</feature>
<sequence>MATQTNTRACDPQNRIRTSLSAGPTTLRKCLLSERAATPNVSLPPPMGAK</sequence>
<organism evidence="2">
    <name type="scientific">Anguilla anguilla</name>
    <name type="common">European freshwater eel</name>
    <name type="synonym">Muraena anguilla</name>
    <dbReference type="NCBI Taxonomy" id="7936"/>
    <lineage>
        <taxon>Eukaryota</taxon>
        <taxon>Metazoa</taxon>
        <taxon>Chordata</taxon>
        <taxon>Craniata</taxon>
        <taxon>Vertebrata</taxon>
        <taxon>Euteleostomi</taxon>
        <taxon>Actinopterygii</taxon>
        <taxon>Neopterygii</taxon>
        <taxon>Teleostei</taxon>
        <taxon>Anguilliformes</taxon>
        <taxon>Anguillidae</taxon>
        <taxon>Anguilla</taxon>
    </lineage>
</organism>
<dbReference type="AlphaFoldDB" id="A0A0E9UN43"/>
<accession>A0A0E9UN43</accession>
<evidence type="ECO:0000256" key="1">
    <source>
        <dbReference type="SAM" id="MobiDB-lite"/>
    </source>
</evidence>
<protein>
    <submittedName>
        <fullName evidence="2">Uncharacterized protein</fullName>
    </submittedName>
</protein>
<name>A0A0E9UN43_ANGAN</name>
<reference evidence="2" key="1">
    <citation type="submission" date="2014-11" db="EMBL/GenBank/DDBJ databases">
        <authorList>
            <person name="Amaro Gonzalez C."/>
        </authorList>
    </citation>
    <scope>NUCLEOTIDE SEQUENCE</scope>
</reference>
<evidence type="ECO:0000313" key="2">
    <source>
        <dbReference type="EMBL" id="JAH67254.1"/>
    </source>
</evidence>
<proteinExistence type="predicted"/>
<reference evidence="2" key="2">
    <citation type="journal article" date="2015" name="Fish Shellfish Immunol.">
        <title>Early steps in the European eel (Anguilla anguilla)-Vibrio vulnificus interaction in the gills: Role of the RtxA13 toxin.</title>
        <authorList>
            <person name="Callol A."/>
            <person name="Pajuelo D."/>
            <person name="Ebbesson L."/>
            <person name="Teles M."/>
            <person name="MacKenzie S."/>
            <person name="Amaro C."/>
        </authorList>
    </citation>
    <scope>NUCLEOTIDE SEQUENCE</scope>
</reference>
<dbReference type="EMBL" id="GBXM01041323">
    <property type="protein sequence ID" value="JAH67254.1"/>
    <property type="molecule type" value="Transcribed_RNA"/>
</dbReference>